<dbReference type="InterPro" id="IPR016024">
    <property type="entry name" value="ARM-type_fold"/>
</dbReference>
<evidence type="ECO:0000313" key="5">
    <source>
        <dbReference type="WBParaSite" id="NBR_0000321201-mRNA-1"/>
    </source>
</evidence>
<evidence type="ECO:0000256" key="1">
    <source>
        <dbReference type="SAM" id="MobiDB-lite"/>
    </source>
</evidence>
<keyword evidence="4" id="KW-1185">Reference proteome</keyword>
<dbReference type="AlphaFoldDB" id="A0A0N4XL10"/>
<dbReference type="EMBL" id="UYSL01004585">
    <property type="protein sequence ID" value="VDL66803.1"/>
    <property type="molecule type" value="Genomic_DNA"/>
</dbReference>
<protein>
    <submittedName>
        <fullName evidence="5">MIF4G domain-containing protein</fullName>
    </submittedName>
</protein>
<reference evidence="5" key="1">
    <citation type="submission" date="2017-02" db="UniProtKB">
        <authorList>
            <consortium name="WormBaseParasite"/>
        </authorList>
    </citation>
    <scope>IDENTIFICATION</scope>
</reference>
<sequence>TVGRYEEEERKRQRVLELDSLLASLSANPAEVDNENLIYGRAFLYCVRDIEKEFKRCPCPLSHEKIVKLGIDLNSMPKGSDSKKQHSFIPPWMNQSRQSNKPSNRPYGGRFSHNDHRGGKGGGNKKFPPSARPSIERNIERAVPLHKAENAWKPDKIRPEDLEKEEARVKLLLKNVRSLMNKITPTTKDDLIKEFLGYDVSSSPQQLASVINIIFDKAVEEPKFCPIYAEVCKQQVRHEELKENPKLSLCRNALLNRAQETFVKAIEDEEDPKKKIQLQLELQEADNKFRRRKFGNITFIGQLYRQSLLSTKIVQWCLTLTEI</sequence>
<dbReference type="PANTHER" id="PTHR23253:SF78">
    <property type="entry name" value="EUKARYOTIC TRANSLATION INITIATION FACTOR 4G1, ISOFORM B-RELATED"/>
    <property type="match status" value="1"/>
</dbReference>
<dbReference type="STRING" id="27835.A0A0N4XL10"/>
<feature type="compositionally biased region" description="Polar residues" evidence="1">
    <location>
        <begin position="93"/>
        <end position="103"/>
    </location>
</feature>
<dbReference type="SUPFAM" id="SSF48371">
    <property type="entry name" value="ARM repeat"/>
    <property type="match status" value="1"/>
</dbReference>
<dbReference type="WBParaSite" id="NBR_0000321201-mRNA-1">
    <property type="protein sequence ID" value="NBR_0000321201-mRNA-1"/>
    <property type="gene ID" value="NBR_0000321201"/>
</dbReference>
<evidence type="ECO:0000259" key="2">
    <source>
        <dbReference type="Pfam" id="PF02854"/>
    </source>
</evidence>
<dbReference type="OMA" id="DYHETSK"/>
<accession>A0A0N4XL10</accession>
<name>A0A0N4XL10_NIPBR</name>
<dbReference type="Gene3D" id="1.25.40.180">
    <property type="match status" value="1"/>
</dbReference>
<dbReference type="GO" id="GO:0003729">
    <property type="term" value="F:mRNA binding"/>
    <property type="evidence" value="ECO:0007669"/>
    <property type="project" value="TreeGrafter"/>
</dbReference>
<dbReference type="GO" id="GO:0016281">
    <property type="term" value="C:eukaryotic translation initiation factor 4F complex"/>
    <property type="evidence" value="ECO:0007669"/>
    <property type="project" value="TreeGrafter"/>
</dbReference>
<dbReference type="Pfam" id="PF02854">
    <property type="entry name" value="MIF4G"/>
    <property type="match status" value="1"/>
</dbReference>
<dbReference type="InterPro" id="IPR003890">
    <property type="entry name" value="MIF4G-like_typ-3"/>
</dbReference>
<dbReference type="PANTHER" id="PTHR23253">
    <property type="entry name" value="EUKARYOTIC TRANSLATION INITIATION FACTOR 4 GAMMA"/>
    <property type="match status" value="1"/>
</dbReference>
<organism evidence="5">
    <name type="scientific">Nippostrongylus brasiliensis</name>
    <name type="common">Rat hookworm</name>
    <dbReference type="NCBI Taxonomy" id="27835"/>
    <lineage>
        <taxon>Eukaryota</taxon>
        <taxon>Metazoa</taxon>
        <taxon>Ecdysozoa</taxon>
        <taxon>Nematoda</taxon>
        <taxon>Chromadorea</taxon>
        <taxon>Rhabditida</taxon>
        <taxon>Rhabditina</taxon>
        <taxon>Rhabditomorpha</taxon>
        <taxon>Strongyloidea</taxon>
        <taxon>Heligmosomidae</taxon>
        <taxon>Nippostrongylus</taxon>
    </lineage>
</organism>
<feature type="region of interest" description="Disordered" evidence="1">
    <location>
        <begin position="75"/>
        <end position="133"/>
    </location>
</feature>
<proteinExistence type="predicted"/>
<dbReference type="GO" id="GO:0003743">
    <property type="term" value="F:translation initiation factor activity"/>
    <property type="evidence" value="ECO:0007669"/>
    <property type="project" value="TreeGrafter"/>
</dbReference>
<gene>
    <name evidence="3" type="ORF">NBR_LOCUS3214</name>
</gene>
<dbReference type="Proteomes" id="UP000271162">
    <property type="component" value="Unassembled WGS sequence"/>
</dbReference>
<evidence type="ECO:0000313" key="3">
    <source>
        <dbReference type="EMBL" id="VDL66803.1"/>
    </source>
</evidence>
<feature type="domain" description="MIF4G" evidence="2">
    <location>
        <begin position="174"/>
        <end position="318"/>
    </location>
</feature>
<evidence type="ECO:0000313" key="4">
    <source>
        <dbReference type="Proteomes" id="UP000271162"/>
    </source>
</evidence>
<reference evidence="3 4" key="2">
    <citation type="submission" date="2018-11" db="EMBL/GenBank/DDBJ databases">
        <authorList>
            <consortium name="Pathogen Informatics"/>
        </authorList>
    </citation>
    <scope>NUCLEOTIDE SEQUENCE [LARGE SCALE GENOMIC DNA]</scope>
</reference>